<dbReference type="Pfam" id="PF07687">
    <property type="entry name" value="M20_dimer"/>
    <property type="match status" value="1"/>
</dbReference>
<gene>
    <name evidence="2" type="ORF">K9V48_07510</name>
</gene>
<dbReference type="PANTHER" id="PTHR11014:SF63">
    <property type="entry name" value="METALLOPEPTIDASE, PUTATIVE (AFU_ORTHOLOGUE AFUA_6G09600)-RELATED"/>
    <property type="match status" value="1"/>
</dbReference>
<sequence length="384" mass="42273">MQITNVSEHLTRQAIEDRRYLHQHPELSGQEYETSKFIQNRLETLNIEILDYQPPSVVGFIKGTKGNKTIALRADIDALPITEEGDKPYLSKNLGVAHMCGHDGHTAVLLAVSEWLFNNRNEIEPNIVLIFQSAEEITPSGADALIKQGILENIDAIFGIHLWQGLEKGKIGLTHGPMMASIDDFEISIQGYGGHGSMPHETVDPIYVASHVIQSLQSIVSRKINPIDSGVISVGKIEAGSTYNIIPDKAKLIGTIRALTPAAVQTLQHQMVKLTEGICDAFGAKGQVDFIVGTPPLVNDPTEAKFVESVIRKSFGHEVFELVEPVMGGEDFSYYLQEKPGAFIFVGMGGEKSGYPHHHPKFDIDEDVIPIAIELFIEIVKSYN</sequence>
<evidence type="ECO:0000313" key="3">
    <source>
        <dbReference type="Proteomes" id="UP001165287"/>
    </source>
</evidence>
<dbReference type="InterPro" id="IPR036264">
    <property type="entry name" value="Bact_exopeptidase_dim_dom"/>
</dbReference>
<dbReference type="Proteomes" id="UP001165287">
    <property type="component" value="Unassembled WGS sequence"/>
</dbReference>
<dbReference type="InterPro" id="IPR002933">
    <property type="entry name" value="Peptidase_M20"/>
</dbReference>
<dbReference type="PIRSF" id="PIRSF005962">
    <property type="entry name" value="Pept_M20D_amidohydro"/>
    <property type="match status" value="1"/>
</dbReference>
<dbReference type="PANTHER" id="PTHR11014">
    <property type="entry name" value="PEPTIDASE M20 FAMILY MEMBER"/>
    <property type="match status" value="1"/>
</dbReference>
<protein>
    <submittedName>
        <fullName evidence="2">Amidohydrolase</fullName>
    </submittedName>
</protein>
<reference evidence="2" key="1">
    <citation type="submission" date="2024-05" db="EMBL/GenBank/DDBJ databases">
        <title>Metabacillus sp. nov., isolated from the rhizosphere soil of tomato plants.</title>
        <authorList>
            <person name="Ma R."/>
        </authorList>
    </citation>
    <scope>NUCLEOTIDE SEQUENCE</scope>
    <source>
        <strain evidence="2">DBTR6</strain>
    </source>
</reference>
<accession>A0ABS7UQ25</accession>
<dbReference type="Pfam" id="PF01546">
    <property type="entry name" value="Peptidase_M20"/>
    <property type="match status" value="1"/>
</dbReference>
<dbReference type="Gene3D" id="3.30.70.360">
    <property type="match status" value="1"/>
</dbReference>
<dbReference type="Gene3D" id="3.40.630.10">
    <property type="entry name" value="Zn peptidases"/>
    <property type="match status" value="1"/>
</dbReference>
<dbReference type="SUPFAM" id="SSF55031">
    <property type="entry name" value="Bacterial exopeptidase dimerisation domain"/>
    <property type="match status" value="1"/>
</dbReference>
<dbReference type="SUPFAM" id="SSF53187">
    <property type="entry name" value="Zn-dependent exopeptidases"/>
    <property type="match status" value="1"/>
</dbReference>
<dbReference type="InterPro" id="IPR017439">
    <property type="entry name" value="Amidohydrolase"/>
</dbReference>
<evidence type="ECO:0000313" key="2">
    <source>
        <dbReference type="EMBL" id="MBZ5750093.1"/>
    </source>
</evidence>
<comment type="caution">
    <text evidence="2">The sequence shown here is derived from an EMBL/GenBank/DDBJ whole genome shotgun (WGS) entry which is preliminary data.</text>
</comment>
<feature type="domain" description="Peptidase M20 dimerisation" evidence="1">
    <location>
        <begin position="184"/>
        <end position="274"/>
    </location>
</feature>
<organism evidence="2 3">
    <name type="scientific">Metabacillus rhizolycopersici</name>
    <dbReference type="NCBI Taxonomy" id="2875709"/>
    <lineage>
        <taxon>Bacteria</taxon>
        <taxon>Bacillati</taxon>
        <taxon>Bacillota</taxon>
        <taxon>Bacilli</taxon>
        <taxon>Bacillales</taxon>
        <taxon>Bacillaceae</taxon>
        <taxon>Metabacillus</taxon>
    </lineage>
</organism>
<name>A0ABS7UQ25_9BACI</name>
<proteinExistence type="predicted"/>
<evidence type="ECO:0000259" key="1">
    <source>
        <dbReference type="Pfam" id="PF07687"/>
    </source>
</evidence>
<dbReference type="NCBIfam" id="TIGR01891">
    <property type="entry name" value="amidohydrolases"/>
    <property type="match status" value="1"/>
</dbReference>
<keyword evidence="3" id="KW-1185">Reference proteome</keyword>
<dbReference type="RefSeq" id="WP_224138086.1">
    <property type="nucleotide sequence ID" value="NZ_JAIQUM010000011.1"/>
</dbReference>
<dbReference type="InterPro" id="IPR011650">
    <property type="entry name" value="Peptidase_M20_dimer"/>
</dbReference>
<dbReference type="EMBL" id="JAIQUM010000011">
    <property type="protein sequence ID" value="MBZ5750093.1"/>
    <property type="molecule type" value="Genomic_DNA"/>
</dbReference>